<dbReference type="Pfam" id="PF00534">
    <property type="entry name" value="Glycos_transf_1"/>
    <property type="match status" value="1"/>
</dbReference>
<dbReference type="RefSeq" id="WP_124877346.1">
    <property type="nucleotide sequence ID" value="NZ_RQJO01000010.1"/>
</dbReference>
<dbReference type="PANTHER" id="PTHR46401">
    <property type="entry name" value="GLYCOSYLTRANSFERASE WBBK-RELATED"/>
    <property type="match status" value="1"/>
</dbReference>
<dbReference type="EMBL" id="RQJO01000010">
    <property type="protein sequence ID" value="RRB00881.1"/>
    <property type="molecule type" value="Genomic_DNA"/>
</dbReference>
<dbReference type="GO" id="GO:0016757">
    <property type="term" value="F:glycosyltransferase activity"/>
    <property type="evidence" value="ECO:0007669"/>
    <property type="project" value="InterPro"/>
</dbReference>
<name>A0A3P1BIH0_9BACT</name>
<accession>A0A3P1BIH0</accession>
<reference evidence="2 3" key="1">
    <citation type="submission" date="2018-11" db="EMBL/GenBank/DDBJ databases">
        <authorList>
            <person name="Zhou Z."/>
            <person name="Wang G."/>
        </authorList>
    </citation>
    <scope>NUCLEOTIDE SEQUENCE [LARGE SCALE GENOMIC DNA]</scope>
    <source>
        <strain evidence="2 3">KCTC52004</strain>
    </source>
</reference>
<evidence type="ECO:0000313" key="2">
    <source>
        <dbReference type="EMBL" id="RRB00881.1"/>
    </source>
</evidence>
<dbReference type="Gene3D" id="3.40.50.2000">
    <property type="entry name" value="Glycogen Phosphorylase B"/>
    <property type="match status" value="1"/>
</dbReference>
<dbReference type="SUPFAM" id="SSF53756">
    <property type="entry name" value="UDP-Glycosyltransferase/glycogen phosphorylase"/>
    <property type="match status" value="1"/>
</dbReference>
<keyword evidence="2" id="KW-0808">Transferase</keyword>
<keyword evidence="3" id="KW-1185">Reference proteome</keyword>
<organism evidence="2 3">
    <name type="scientific">Larkinella rosea</name>
    <dbReference type="NCBI Taxonomy" id="2025312"/>
    <lineage>
        <taxon>Bacteria</taxon>
        <taxon>Pseudomonadati</taxon>
        <taxon>Bacteroidota</taxon>
        <taxon>Cytophagia</taxon>
        <taxon>Cytophagales</taxon>
        <taxon>Spirosomataceae</taxon>
        <taxon>Larkinella</taxon>
    </lineage>
</organism>
<feature type="domain" description="Glycosyl transferase family 1" evidence="1">
    <location>
        <begin position="194"/>
        <end position="351"/>
    </location>
</feature>
<dbReference type="InterPro" id="IPR001296">
    <property type="entry name" value="Glyco_trans_1"/>
</dbReference>
<proteinExistence type="predicted"/>
<dbReference type="OrthoDB" id="502646at2"/>
<dbReference type="Proteomes" id="UP000271925">
    <property type="component" value="Unassembled WGS sequence"/>
</dbReference>
<comment type="caution">
    <text evidence="2">The sequence shown here is derived from an EMBL/GenBank/DDBJ whole genome shotgun (WGS) entry which is preliminary data.</text>
</comment>
<protein>
    <submittedName>
        <fullName evidence="2">Glycosyltransferase</fullName>
    </submittedName>
</protein>
<evidence type="ECO:0000259" key="1">
    <source>
        <dbReference type="Pfam" id="PF00534"/>
    </source>
</evidence>
<sequence length="384" mass="44086">MKLLINAFNLASAGGLNVALNFLKNIQHLKSETDHIHVVAPKDCGYETIETHSLTFHYLPKALNPWITRPYMDVIWYPRLLKQIDPDIIFTMGNFPSPVSHKQVVLLHLPHLAYPEDRALWKQVGLEIIFKIKLRNWVFKRRLGHVETLLVQTNTMQERLLRVYPQLPSVQLFPNAYTLLNSHTTYELPVKKESGLTYLMCLSRYYPHKNLEILVEVARIMKARKLPYRIFLTIEAWQHRRAKQLLDQIADASLQDMLIPIGNVPADCVASLYQQVDGLILPTLLESFTATYVDAMHFGVSIFTSQRDFAEEVCGETAFYFDPLSATNIVDTIHAGYGNETLRQRKITAGRMRSTTLPDWPEVSRSCWQLLVSLAEQAESEVPN</sequence>
<dbReference type="AlphaFoldDB" id="A0A3P1BIH0"/>
<dbReference type="PANTHER" id="PTHR46401:SF8">
    <property type="entry name" value="BLL6006 PROTEIN"/>
    <property type="match status" value="1"/>
</dbReference>
<evidence type="ECO:0000313" key="3">
    <source>
        <dbReference type="Proteomes" id="UP000271925"/>
    </source>
</evidence>
<gene>
    <name evidence="2" type="ORF">EHT25_22085</name>
</gene>